<keyword evidence="2" id="KW-0489">Methyltransferase</keyword>
<dbReference type="AlphaFoldDB" id="A0A3D2X4B1"/>
<accession>A0A3D2X4B1</accession>
<dbReference type="GO" id="GO:0032259">
    <property type="term" value="P:methylation"/>
    <property type="evidence" value="ECO:0007669"/>
    <property type="project" value="UniProtKB-KW"/>
</dbReference>
<evidence type="ECO:0000313" key="2">
    <source>
        <dbReference type="EMBL" id="HCL01158.1"/>
    </source>
</evidence>
<dbReference type="SUPFAM" id="SSF53335">
    <property type="entry name" value="S-adenosyl-L-methionine-dependent methyltransferases"/>
    <property type="match status" value="1"/>
</dbReference>
<dbReference type="InterPro" id="IPR041698">
    <property type="entry name" value="Methyltransf_25"/>
</dbReference>
<dbReference type="PANTHER" id="PTHR43667:SF2">
    <property type="entry name" value="FATTY ACID C-METHYL TRANSFERASE"/>
    <property type="match status" value="1"/>
</dbReference>
<dbReference type="PANTHER" id="PTHR43667">
    <property type="entry name" value="CYCLOPROPANE-FATTY-ACYL-PHOSPHOLIPID SYNTHASE"/>
    <property type="match status" value="1"/>
</dbReference>
<gene>
    <name evidence="2" type="ORF">DHW61_01885</name>
</gene>
<feature type="domain" description="Methyltransferase" evidence="1">
    <location>
        <begin position="42"/>
        <end position="123"/>
    </location>
</feature>
<keyword evidence="2" id="KW-0808">Transferase</keyword>
<dbReference type="CDD" id="cd02440">
    <property type="entry name" value="AdoMet_MTases"/>
    <property type="match status" value="1"/>
</dbReference>
<dbReference type="Pfam" id="PF13649">
    <property type="entry name" value="Methyltransf_25"/>
    <property type="match status" value="1"/>
</dbReference>
<dbReference type="GO" id="GO:0008168">
    <property type="term" value="F:methyltransferase activity"/>
    <property type="evidence" value="ECO:0007669"/>
    <property type="project" value="UniProtKB-KW"/>
</dbReference>
<reference evidence="2 3" key="1">
    <citation type="journal article" date="2018" name="Nat. Biotechnol.">
        <title>A standardized bacterial taxonomy based on genome phylogeny substantially revises the tree of life.</title>
        <authorList>
            <person name="Parks D.H."/>
            <person name="Chuvochina M."/>
            <person name="Waite D.W."/>
            <person name="Rinke C."/>
            <person name="Skarshewski A."/>
            <person name="Chaumeil P.A."/>
            <person name="Hugenholtz P."/>
        </authorList>
    </citation>
    <scope>NUCLEOTIDE SEQUENCE [LARGE SCALE GENOMIC DNA]</scope>
    <source>
        <strain evidence="2">UBA11728</strain>
    </source>
</reference>
<organism evidence="2 3">
    <name type="scientific">Lachnoclostridium phytofermentans</name>
    <dbReference type="NCBI Taxonomy" id="66219"/>
    <lineage>
        <taxon>Bacteria</taxon>
        <taxon>Bacillati</taxon>
        <taxon>Bacillota</taxon>
        <taxon>Clostridia</taxon>
        <taxon>Lachnospirales</taxon>
        <taxon>Lachnospiraceae</taxon>
    </lineage>
</organism>
<comment type="caution">
    <text evidence="2">The sequence shown here is derived from an EMBL/GenBank/DDBJ whole genome shotgun (WGS) entry which is preliminary data.</text>
</comment>
<proteinExistence type="predicted"/>
<dbReference type="Proteomes" id="UP000262969">
    <property type="component" value="Unassembled WGS sequence"/>
</dbReference>
<feature type="non-terminal residue" evidence="2">
    <location>
        <position position="179"/>
    </location>
</feature>
<dbReference type="InterPro" id="IPR029063">
    <property type="entry name" value="SAM-dependent_MTases_sf"/>
</dbReference>
<evidence type="ECO:0000313" key="3">
    <source>
        <dbReference type="Proteomes" id="UP000262969"/>
    </source>
</evidence>
<dbReference type="EMBL" id="DPVV01000069">
    <property type="protein sequence ID" value="HCL01158.1"/>
    <property type="molecule type" value="Genomic_DNA"/>
</dbReference>
<name>A0A3D2X4B1_9FIRM</name>
<sequence length="179" mass="20835">MQYLKSQKYDTDFVRANMMGPNSMIILENLLENVPLTSNMRVLDLGCGNGLTSIFLAKEYGVQVFAVDLWISAGENYKRFKEMGLENQIIPIHADAMQLPFAEDYFDAVISVDAYHYFGSNETYFDKYLSKLLKKDALIAISIPGMKYEIHDCIPEEMEHYWDKEALRTWNSCDWWEKL</sequence>
<evidence type="ECO:0000259" key="1">
    <source>
        <dbReference type="Pfam" id="PF13649"/>
    </source>
</evidence>
<dbReference type="Gene3D" id="3.40.50.150">
    <property type="entry name" value="Vaccinia Virus protein VP39"/>
    <property type="match status" value="1"/>
</dbReference>
<protein>
    <submittedName>
        <fullName evidence="2">SAM-dependent methyltransferase</fullName>
    </submittedName>
</protein>
<dbReference type="InterPro" id="IPR050723">
    <property type="entry name" value="CFA/CMAS"/>
</dbReference>